<accession>A0AAW5JU77</accession>
<organism evidence="5 6">
    <name type="scientific">Intestinimonas massiliensis</name>
    <name type="common">ex Afouda et al. 2020</name>
    <dbReference type="NCBI Taxonomy" id="1673721"/>
    <lineage>
        <taxon>Bacteria</taxon>
        <taxon>Bacillati</taxon>
        <taxon>Bacillota</taxon>
        <taxon>Clostridia</taxon>
        <taxon>Eubacteriales</taxon>
        <taxon>Intestinimonas</taxon>
    </lineage>
</organism>
<comment type="caution">
    <text evidence="5">The sequence shown here is derived from an EMBL/GenBank/DDBJ whole genome shotgun (WGS) entry which is preliminary data.</text>
</comment>
<dbReference type="PANTHER" id="PTHR43479">
    <property type="entry name" value="ACREF/ENVCD OPERON REPRESSOR-RELATED"/>
    <property type="match status" value="1"/>
</dbReference>
<dbReference type="PANTHER" id="PTHR43479:SF11">
    <property type="entry name" value="ACREF_ENVCD OPERON REPRESSOR-RELATED"/>
    <property type="match status" value="1"/>
</dbReference>
<evidence type="ECO:0000256" key="3">
    <source>
        <dbReference type="SAM" id="MobiDB-lite"/>
    </source>
</evidence>
<keyword evidence="1 2" id="KW-0238">DNA-binding</keyword>
<feature type="DNA-binding region" description="H-T-H motif" evidence="2">
    <location>
        <begin position="65"/>
        <end position="84"/>
    </location>
</feature>
<dbReference type="PROSITE" id="PS50977">
    <property type="entry name" value="HTH_TETR_2"/>
    <property type="match status" value="1"/>
</dbReference>
<protein>
    <submittedName>
        <fullName evidence="5">TetR/AcrR family transcriptional regulator</fullName>
    </submittedName>
</protein>
<evidence type="ECO:0000313" key="6">
    <source>
        <dbReference type="Proteomes" id="UP001204562"/>
    </source>
</evidence>
<dbReference type="AlphaFoldDB" id="A0AAW5JU77"/>
<name>A0AAW5JU77_9FIRM</name>
<dbReference type="GO" id="GO:0003677">
    <property type="term" value="F:DNA binding"/>
    <property type="evidence" value="ECO:0007669"/>
    <property type="project" value="UniProtKB-UniRule"/>
</dbReference>
<dbReference type="EMBL" id="JANFYS010000033">
    <property type="protein sequence ID" value="MCQ4771489.1"/>
    <property type="molecule type" value="Genomic_DNA"/>
</dbReference>
<dbReference type="Pfam" id="PF14278">
    <property type="entry name" value="TetR_C_8"/>
    <property type="match status" value="1"/>
</dbReference>
<evidence type="ECO:0000256" key="2">
    <source>
        <dbReference type="PROSITE-ProRule" id="PRU00335"/>
    </source>
</evidence>
<dbReference type="Gene3D" id="1.10.357.10">
    <property type="entry name" value="Tetracycline Repressor, domain 2"/>
    <property type="match status" value="1"/>
</dbReference>
<dbReference type="SUPFAM" id="SSF46689">
    <property type="entry name" value="Homeodomain-like"/>
    <property type="match status" value="1"/>
</dbReference>
<gene>
    <name evidence="5" type="ORF">NE579_13660</name>
</gene>
<feature type="region of interest" description="Disordered" evidence="3">
    <location>
        <begin position="1"/>
        <end position="22"/>
    </location>
</feature>
<dbReference type="InterPro" id="IPR039532">
    <property type="entry name" value="TetR_C_Firmicutes"/>
</dbReference>
<dbReference type="Proteomes" id="UP001204562">
    <property type="component" value="Unassembled WGS sequence"/>
</dbReference>
<dbReference type="InterPro" id="IPR009057">
    <property type="entry name" value="Homeodomain-like_sf"/>
</dbReference>
<dbReference type="InterPro" id="IPR001647">
    <property type="entry name" value="HTH_TetR"/>
</dbReference>
<dbReference type="RefSeq" id="WP_238043823.1">
    <property type="nucleotide sequence ID" value="NZ_JANFYS010000033.1"/>
</dbReference>
<dbReference type="Pfam" id="PF00440">
    <property type="entry name" value="TetR_N"/>
    <property type="match status" value="1"/>
</dbReference>
<dbReference type="InterPro" id="IPR050624">
    <property type="entry name" value="HTH-type_Tx_Regulator"/>
</dbReference>
<proteinExistence type="predicted"/>
<evidence type="ECO:0000256" key="1">
    <source>
        <dbReference type="ARBA" id="ARBA00023125"/>
    </source>
</evidence>
<evidence type="ECO:0000313" key="5">
    <source>
        <dbReference type="EMBL" id="MCQ4771489.1"/>
    </source>
</evidence>
<sequence length="208" mass="23845">MNITEAGVVNSPSESGTNDNPCFNDTQLKETFLMRRTTATTDYLKECMGTALLELMKEKPIEKISIEEMTAKADVGRSTYFRYFKSKDEVLSFKITCLWKRFSDEHGATNFATGSYDGIRLFFEFCLSTRPICDLLYSADRQYVILNFYLQEAASIVANADAKTHYFIQFITYGLFGLMNAWVLRGYKETPQEMAQIVCDWEASSEEK</sequence>
<feature type="compositionally biased region" description="Polar residues" evidence="3">
    <location>
        <begin position="10"/>
        <end position="22"/>
    </location>
</feature>
<feature type="domain" description="HTH tetR-type" evidence="4">
    <location>
        <begin position="42"/>
        <end position="102"/>
    </location>
</feature>
<reference evidence="5" key="1">
    <citation type="submission" date="2022-06" db="EMBL/GenBank/DDBJ databases">
        <title>Isolation of gut microbiota from human fecal samples.</title>
        <authorList>
            <person name="Pamer E.G."/>
            <person name="Barat B."/>
            <person name="Waligurski E."/>
            <person name="Medina S."/>
            <person name="Paddock L."/>
            <person name="Mostad J."/>
        </authorList>
    </citation>
    <scope>NUCLEOTIDE SEQUENCE</scope>
    <source>
        <strain evidence="5">DFI.9.91</strain>
    </source>
</reference>
<evidence type="ECO:0000259" key="4">
    <source>
        <dbReference type="PROSITE" id="PS50977"/>
    </source>
</evidence>